<accession>A0A3N4K163</accession>
<dbReference type="AlphaFoldDB" id="A0A3N4K163"/>
<sequence>PAQRVERSYTRLQKIEVLMWIKYYRLTHEAPNAAIKTRPPTLDEAATFFKIQKSMIARWNSPDVRDRILHQSGKLSRHDTSTTFVCMWPEMEKMLWEAFVVRREQGRPARNRWFWRKAKELWKTAYPDLQHMPELFVFSTGWVHGFLARHRIVLLFVTNTAQSLPKNYKQQILQWLQFNRWNRILTQLVPVPRWPSPLSLHYLCHDNQGGILEHRICNVDETPLPWEYLIGRTYDLKGAKTVWSKSAESGSKKHQCTLFLCIFADGIPRVPPILIFTATTGTKIQEKEGHLWDKHVHVEFSPSGWMNETIFRKFILQFLVPIFGNEQALFVFDHYQAHLTPSVIQTCRDNNIIPSLIPAGTTPMTQPLDTAINKPFKGLLKEFTEELREQKESIEEIDKWSVSQHQVVTTEAIGRA</sequence>
<dbReference type="PANTHER" id="PTHR19303">
    <property type="entry name" value="TRANSPOSON"/>
    <property type="match status" value="1"/>
</dbReference>
<dbReference type="OrthoDB" id="10035668at2759"/>
<organism evidence="3 4">
    <name type="scientific">Choiromyces venosus 120613-1</name>
    <dbReference type="NCBI Taxonomy" id="1336337"/>
    <lineage>
        <taxon>Eukaryota</taxon>
        <taxon>Fungi</taxon>
        <taxon>Dikarya</taxon>
        <taxon>Ascomycota</taxon>
        <taxon>Pezizomycotina</taxon>
        <taxon>Pezizomycetes</taxon>
        <taxon>Pezizales</taxon>
        <taxon>Tuberaceae</taxon>
        <taxon>Choiromyces</taxon>
    </lineage>
</organism>
<dbReference type="PROSITE" id="PS51253">
    <property type="entry name" value="HTH_CENPB"/>
    <property type="match status" value="1"/>
</dbReference>
<keyword evidence="4" id="KW-1185">Reference proteome</keyword>
<dbReference type="Gene3D" id="1.10.10.60">
    <property type="entry name" value="Homeodomain-like"/>
    <property type="match status" value="1"/>
</dbReference>
<dbReference type="GO" id="GO:0003677">
    <property type="term" value="F:DNA binding"/>
    <property type="evidence" value="ECO:0007669"/>
    <property type="project" value="UniProtKB-KW"/>
</dbReference>
<keyword evidence="1" id="KW-0238">DNA-binding</keyword>
<dbReference type="Pfam" id="PF03221">
    <property type="entry name" value="HTH_Tnp_Tc5"/>
    <property type="match status" value="1"/>
</dbReference>
<gene>
    <name evidence="3" type="ORF">L873DRAFT_1683118</name>
</gene>
<dbReference type="InterPro" id="IPR050863">
    <property type="entry name" value="CenT-Element_Derived"/>
</dbReference>
<dbReference type="Proteomes" id="UP000276215">
    <property type="component" value="Unassembled WGS sequence"/>
</dbReference>
<evidence type="ECO:0000256" key="1">
    <source>
        <dbReference type="ARBA" id="ARBA00023125"/>
    </source>
</evidence>
<dbReference type="Pfam" id="PF03184">
    <property type="entry name" value="DDE_1"/>
    <property type="match status" value="1"/>
</dbReference>
<feature type="domain" description="HTH CENPB-type" evidence="2">
    <location>
        <begin position="79"/>
        <end position="156"/>
    </location>
</feature>
<protein>
    <recommendedName>
        <fullName evidence="2">HTH CENPB-type domain-containing protein</fullName>
    </recommendedName>
</protein>
<feature type="non-terminal residue" evidence="3">
    <location>
        <position position="1"/>
    </location>
</feature>
<reference evidence="3 4" key="1">
    <citation type="journal article" date="2018" name="Nat. Ecol. Evol.">
        <title>Pezizomycetes genomes reveal the molecular basis of ectomycorrhizal truffle lifestyle.</title>
        <authorList>
            <person name="Murat C."/>
            <person name="Payen T."/>
            <person name="Noel B."/>
            <person name="Kuo A."/>
            <person name="Morin E."/>
            <person name="Chen J."/>
            <person name="Kohler A."/>
            <person name="Krizsan K."/>
            <person name="Balestrini R."/>
            <person name="Da Silva C."/>
            <person name="Montanini B."/>
            <person name="Hainaut M."/>
            <person name="Levati E."/>
            <person name="Barry K.W."/>
            <person name="Belfiori B."/>
            <person name="Cichocki N."/>
            <person name="Clum A."/>
            <person name="Dockter R.B."/>
            <person name="Fauchery L."/>
            <person name="Guy J."/>
            <person name="Iotti M."/>
            <person name="Le Tacon F."/>
            <person name="Lindquist E.A."/>
            <person name="Lipzen A."/>
            <person name="Malagnac F."/>
            <person name="Mello A."/>
            <person name="Molinier V."/>
            <person name="Miyauchi S."/>
            <person name="Poulain J."/>
            <person name="Riccioni C."/>
            <person name="Rubini A."/>
            <person name="Sitrit Y."/>
            <person name="Splivallo R."/>
            <person name="Traeger S."/>
            <person name="Wang M."/>
            <person name="Zifcakova L."/>
            <person name="Wipf D."/>
            <person name="Zambonelli A."/>
            <person name="Paolocci F."/>
            <person name="Nowrousian M."/>
            <person name="Ottonello S."/>
            <person name="Baldrian P."/>
            <person name="Spatafora J.W."/>
            <person name="Henrissat B."/>
            <person name="Nagy L.G."/>
            <person name="Aury J.M."/>
            <person name="Wincker P."/>
            <person name="Grigoriev I.V."/>
            <person name="Bonfante P."/>
            <person name="Martin F.M."/>
        </authorList>
    </citation>
    <scope>NUCLEOTIDE SEQUENCE [LARGE SCALE GENOMIC DNA]</scope>
    <source>
        <strain evidence="3 4">120613-1</strain>
    </source>
</reference>
<evidence type="ECO:0000259" key="2">
    <source>
        <dbReference type="PROSITE" id="PS51253"/>
    </source>
</evidence>
<evidence type="ECO:0000313" key="4">
    <source>
        <dbReference type="Proteomes" id="UP000276215"/>
    </source>
</evidence>
<dbReference type="GO" id="GO:0005634">
    <property type="term" value="C:nucleus"/>
    <property type="evidence" value="ECO:0007669"/>
    <property type="project" value="TreeGrafter"/>
</dbReference>
<dbReference type="InterPro" id="IPR006600">
    <property type="entry name" value="HTH_CenpB_DNA-bd_dom"/>
</dbReference>
<dbReference type="EMBL" id="ML120386">
    <property type="protein sequence ID" value="RPA99644.1"/>
    <property type="molecule type" value="Genomic_DNA"/>
</dbReference>
<evidence type="ECO:0000313" key="3">
    <source>
        <dbReference type="EMBL" id="RPA99644.1"/>
    </source>
</evidence>
<dbReference type="SUPFAM" id="SSF46689">
    <property type="entry name" value="Homeodomain-like"/>
    <property type="match status" value="1"/>
</dbReference>
<dbReference type="InterPro" id="IPR009057">
    <property type="entry name" value="Homeodomain-like_sf"/>
</dbReference>
<name>A0A3N4K163_9PEZI</name>
<proteinExistence type="predicted"/>
<dbReference type="InterPro" id="IPR004875">
    <property type="entry name" value="DDE_SF_endonuclease_dom"/>
</dbReference>